<evidence type="ECO:0000313" key="11">
    <source>
        <dbReference type="EMBL" id="ALP52686.1"/>
    </source>
</evidence>
<keyword evidence="12" id="KW-1185">Reference proteome</keyword>
<protein>
    <recommendedName>
        <fullName evidence="10">Flagellar protein FliL</fullName>
    </recommendedName>
</protein>
<accession>A0A0S2TC12</accession>
<evidence type="ECO:0000256" key="6">
    <source>
        <dbReference type="ARBA" id="ARBA00022692"/>
    </source>
</evidence>
<evidence type="ECO:0000256" key="9">
    <source>
        <dbReference type="ARBA" id="ARBA00023136"/>
    </source>
</evidence>
<proteinExistence type="inferred from homology"/>
<dbReference type="PANTHER" id="PTHR35091:SF2">
    <property type="entry name" value="FLAGELLAR PROTEIN FLIL"/>
    <property type="match status" value="1"/>
</dbReference>
<dbReference type="Pfam" id="PF03748">
    <property type="entry name" value="FliL"/>
    <property type="match status" value="1"/>
</dbReference>
<dbReference type="STRING" id="1748243.Tel_05710"/>
<keyword evidence="5 10" id="KW-0145">Chemotaxis</keyword>
<keyword evidence="7 10" id="KW-0283">Flagellar rotation</keyword>
<dbReference type="Proteomes" id="UP000055136">
    <property type="component" value="Chromosome"/>
</dbReference>
<dbReference type="InterPro" id="IPR005503">
    <property type="entry name" value="FliL"/>
</dbReference>
<keyword evidence="4" id="KW-1003">Cell membrane</keyword>
<name>A0A0S2TC12_9GAMM</name>
<evidence type="ECO:0000256" key="5">
    <source>
        <dbReference type="ARBA" id="ARBA00022500"/>
    </source>
</evidence>
<evidence type="ECO:0000256" key="3">
    <source>
        <dbReference type="ARBA" id="ARBA00008281"/>
    </source>
</evidence>
<keyword evidence="10" id="KW-0997">Cell inner membrane</keyword>
<dbReference type="EMBL" id="CP013099">
    <property type="protein sequence ID" value="ALP52686.1"/>
    <property type="molecule type" value="Genomic_DNA"/>
</dbReference>
<evidence type="ECO:0000256" key="7">
    <source>
        <dbReference type="ARBA" id="ARBA00022779"/>
    </source>
</evidence>
<keyword evidence="9 10" id="KW-0472">Membrane</keyword>
<evidence type="ECO:0000313" key="12">
    <source>
        <dbReference type="Proteomes" id="UP000055136"/>
    </source>
</evidence>
<comment type="function">
    <text evidence="1 10">Controls the rotational direction of flagella during chemotaxis.</text>
</comment>
<evidence type="ECO:0000256" key="2">
    <source>
        <dbReference type="ARBA" id="ARBA00004162"/>
    </source>
</evidence>
<dbReference type="GO" id="GO:0009425">
    <property type="term" value="C:bacterial-type flagellum basal body"/>
    <property type="evidence" value="ECO:0007669"/>
    <property type="project" value="InterPro"/>
</dbReference>
<comment type="similarity">
    <text evidence="3 10">Belongs to the FliL family.</text>
</comment>
<keyword evidence="8 10" id="KW-1133">Transmembrane helix</keyword>
<feature type="transmembrane region" description="Helical" evidence="10">
    <location>
        <begin position="20"/>
        <end position="41"/>
    </location>
</feature>
<dbReference type="KEGG" id="tee:Tel_05710"/>
<dbReference type="PANTHER" id="PTHR35091">
    <property type="entry name" value="FLAGELLAR PROTEIN FLIL"/>
    <property type="match status" value="1"/>
</dbReference>
<dbReference type="GO" id="GO:0071978">
    <property type="term" value="P:bacterial-type flagellum-dependent swarming motility"/>
    <property type="evidence" value="ECO:0007669"/>
    <property type="project" value="TreeGrafter"/>
</dbReference>
<evidence type="ECO:0000256" key="8">
    <source>
        <dbReference type="ARBA" id="ARBA00022989"/>
    </source>
</evidence>
<dbReference type="GO" id="GO:0006935">
    <property type="term" value="P:chemotaxis"/>
    <property type="evidence" value="ECO:0007669"/>
    <property type="project" value="UniProtKB-KW"/>
</dbReference>
<reference evidence="11" key="1">
    <citation type="submission" date="2015-10" db="EMBL/GenBank/DDBJ databases">
        <title>Description of Candidatus Tenderia electrophaga gen. nov, sp. nov., an Uncultivated Electroautotroph from a Biocathode Enrichment.</title>
        <authorList>
            <person name="Eddie B.J."/>
            <person name="Malanoski A.P."/>
            <person name="Wang Z."/>
            <person name="Hall R.J."/>
            <person name="Oh S.D."/>
            <person name="Heiner C."/>
            <person name="Lin B."/>
            <person name="Strycharz-Glaven S.M."/>
        </authorList>
    </citation>
    <scope>NUCLEOTIDE SEQUENCE [LARGE SCALE GENOMIC DNA]</scope>
    <source>
        <strain evidence="11">NRL1</strain>
    </source>
</reference>
<dbReference type="AlphaFoldDB" id="A0A0S2TC12"/>
<comment type="subcellular location">
    <subcellularLocation>
        <location evidence="10">Cell inner membrane</location>
    </subcellularLocation>
    <subcellularLocation>
        <location evidence="2">Cell membrane</location>
        <topology evidence="2">Single-pass membrane protein</topology>
    </subcellularLocation>
</comment>
<gene>
    <name evidence="11" type="ORF">Tel_05710</name>
</gene>
<evidence type="ECO:0000256" key="1">
    <source>
        <dbReference type="ARBA" id="ARBA00002254"/>
    </source>
</evidence>
<dbReference type="GO" id="GO:0005886">
    <property type="term" value="C:plasma membrane"/>
    <property type="evidence" value="ECO:0007669"/>
    <property type="project" value="UniProtKB-SubCell"/>
</dbReference>
<organism evidence="11 12">
    <name type="scientific">Candidatus Tenderia electrophaga</name>
    <dbReference type="NCBI Taxonomy" id="1748243"/>
    <lineage>
        <taxon>Bacteria</taxon>
        <taxon>Pseudomonadati</taxon>
        <taxon>Pseudomonadota</taxon>
        <taxon>Gammaproteobacteria</taxon>
        <taxon>Candidatus Tenderiales</taxon>
        <taxon>Candidatus Tenderiaceae</taxon>
        <taxon>Candidatus Tenderia</taxon>
    </lineage>
</organism>
<sequence length="171" mass="18981">MADADDDDTKPAKKGNAKKMIFMVLTLLVLLGAGTGGTLYFTGMLGGTGDPDVAEEEQKPQQDANKVPIYFAFPEPFTVNFETDQGLRFLQVSVEIMTYNQTAVDGIQTHMPALKNNIILLLSNQSYGTLVTLEGKEELRQKTLNEILSILKKHKVEGKVEEVYFTTFVMQ</sequence>
<evidence type="ECO:0000256" key="4">
    <source>
        <dbReference type="ARBA" id="ARBA00022475"/>
    </source>
</evidence>
<keyword evidence="6 10" id="KW-0812">Transmembrane</keyword>
<evidence type="ECO:0000256" key="10">
    <source>
        <dbReference type="RuleBase" id="RU364125"/>
    </source>
</evidence>